<evidence type="ECO:0000313" key="4">
    <source>
        <dbReference type="Proteomes" id="UP000002316"/>
    </source>
</evidence>
<accession>C9ZY08</accession>
<dbReference type="Proteomes" id="UP000002316">
    <property type="component" value="Chromosome 9"/>
</dbReference>
<name>C9ZY08_TRYB9</name>
<dbReference type="AlphaFoldDB" id="C9ZY08"/>
<dbReference type="RefSeq" id="XP_011776573.1">
    <property type="nucleotide sequence ID" value="XM_011778271.1"/>
</dbReference>
<evidence type="ECO:0000313" key="3">
    <source>
        <dbReference type="EMBL" id="CBH14303.1"/>
    </source>
</evidence>
<keyword evidence="2" id="KW-0732">Signal</keyword>
<feature type="compositionally biased region" description="Polar residues" evidence="1">
    <location>
        <begin position="103"/>
        <end position="142"/>
    </location>
</feature>
<feature type="signal peptide" evidence="2">
    <location>
        <begin position="1"/>
        <end position="20"/>
    </location>
</feature>
<gene>
    <name evidence="3" type="ORF">TbgDal_IX3780</name>
</gene>
<reference evidence="4" key="1">
    <citation type="journal article" date="2010" name="PLoS Negl. Trop. Dis.">
        <title>The genome sequence of Trypanosoma brucei gambiense, causative agent of chronic human african trypanosomiasis.</title>
        <authorList>
            <person name="Jackson A.P."/>
            <person name="Sanders M."/>
            <person name="Berry A."/>
            <person name="McQuillan J."/>
            <person name="Aslett M.A."/>
            <person name="Quail M.A."/>
            <person name="Chukualim B."/>
            <person name="Capewell P."/>
            <person name="MacLeod A."/>
            <person name="Melville S.E."/>
            <person name="Gibson W."/>
            <person name="Barry J.D."/>
            <person name="Berriman M."/>
            <person name="Hertz-Fowler C."/>
        </authorList>
    </citation>
    <scope>NUCLEOTIDE SEQUENCE [LARGE SCALE GENOMIC DNA]</scope>
    <source>
        <strain evidence="4">MHOM/CI/86/DAL972</strain>
    </source>
</reference>
<protein>
    <recommendedName>
        <fullName evidence="5">T. brucei spp.-specific protein</fullName>
    </recommendedName>
</protein>
<evidence type="ECO:0000256" key="2">
    <source>
        <dbReference type="SAM" id="SignalP"/>
    </source>
</evidence>
<dbReference type="KEGG" id="tbg:TbgDal_IX3780"/>
<dbReference type="VEuPathDB" id="TriTrypDB:Tbg972.9.3780"/>
<evidence type="ECO:0008006" key="5">
    <source>
        <dbReference type="Google" id="ProtNLM"/>
    </source>
</evidence>
<dbReference type="EMBL" id="FN554972">
    <property type="protein sequence ID" value="CBH14303.1"/>
    <property type="molecule type" value="Genomic_DNA"/>
</dbReference>
<feature type="region of interest" description="Disordered" evidence="1">
    <location>
        <begin position="87"/>
        <end position="155"/>
    </location>
</feature>
<organism evidence="3 4">
    <name type="scientific">Trypanosoma brucei gambiense (strain MHOM/CI/86/DAL972)</name>
    <dbReference type="NCBI Taxonomy" id="679716"/>
    <lineage>
        <taxon>Eukaryota</taxon>
        <taxon>Discoba</taxon>
        <taxon>Euglenozoa</taxon>
        <taxon>Kinetoplastea</taxon>
        <taxon>Metakinetoplastina</taxon>
        <taxon>Trypanosomatida</taxon>
        <taxon>Trypanosomatidae</taxon>
        <taxon>Trypanosoma</taxon>
    </lineage>
</organism>
<sequence>MRLLLVLLLVFREEQRAALATIRQFSITSYRSHSAIFLFSFSILLANEYIVDREHQWRDQRARLVRQEGSSGLRRHHSELQIMYSPSEEAGASPGNGQDERLTSQPFETSRVPSMTPRSLWANSSRSDASAKQLGRSGQSLRYPSPPHVPPDGQLGAEEEVEHEKYVLQLLQRASRTIKDERAHSLSLKKELDELKQLGVTPGGVEKLQKENRSLKDRLTFLCGGLSQGNLFSVPGQHLEGGKHYRWRRDQRPLKLTPVSARVDNTTPVRTLFGVSPMRRDFARGGTESCSGTWRSASSCHTSRRVSARGRCGLRRRLSVGSTGALTALWAAAPLETRAVKYTVGMIAHLRRAMAPLPAKEQVGEVIHAMVQEILREARQRGTGLKMKRQKPCVYECTYSPKRERKIGCTVTRVVHLSIDSGRLTVKVGGGHVNFLDFLERYCNCRFAR</sequence>
<dbReference type="GeneID" id="23860385"/>
<dbReference type="OrthoDB" id="273723at2759"/>
<feature type="chain" id="PRO_5003004824" description="T. brucei spp.-specific protein" evidence="2">
    <location>
        <begin position="21"/>
        <end position="449"/>
    </location>
</feature>
<proteinExistence type="predicted"/>
<evidence type="ECO:0000256" key="1">
    <source>
        <dbReference type="SAM" id="MobiDB-lite"/>
    </source>
</evidence>